<dbReference type="Pfam" id="PF00389">
    <property type="entry name" value="2-Hacid_dh"/>
    <property type="match status" value="1"/>
</dbReference>
<dbReference type="RefSeq" id="WP_090746155.1">
    <property type="nucleotide sequence ID" value="NZ_FOBW01000008.1"/>
</dbReference>
<evidence type="ECO:0000259" key="4">
    <source>
        <dbReference type="Pfam" id="PF00389"/>
    </source>
</evidence>
<dbReference type="STRING" id="930146.SAMN05192533_108194"/>
<dbReference type="Pfam" id="PF02826">
    <property type="entry name" value="2-Hacid_dh_C"/>
    <property type="match status" value="1"/>
</dbReference>
<feature type="domain" description="D-isomer specific 2-hydroxyacid dehydrogenase catalytic" evidence="4">
    <location>
        <begin position="4"/>
        <end position="319"/>
    </location>
</feature>
<dbReference type="FunFam" id="3.40.50.720:FF:000462">
    <property type="entry name" value="Glyoxylate reductase (NADP+)"/>
    <property type="match status" value="1"/>
</dbReference>
<dbReference type="SUPFAM" id="SSF51735">
    <property type="entry name" value="NAD(P)-binding Rossmann-fold domains"/>
    <property type="match status" value="1"/>
</dbReference>
<feature type="domain" description="D-isomer specific 2-hydroxyacid dehydrogenase NAD-binding" evidence="5">
    <location>
        <begin position="108"/>
        <end position="287"/>
    </location>
</feature>
<dbReference type="InterPro" id="IPR029753">
    <property type="entry name" value="D-isomer_DH_CS"/>
</dbReference>
<reference evidence="7" key="1">
    <citation type="submission" date="2016-10" db="EMBL/GenBank/DDBJ databases">
        <authorList>
            <person name="Varghese N."/>
            <person name="Submissions S."/>
        </authorList>
    </citation>
    <scope>NUCLEOTIDE SEQUENCE [LARGE SCALE GENOMIC DNA]</scope>
    <source>
        <strain evidence="7">B48,IBRC-M 10115,DSM 25386,CECT 8001</strain>
    </source>
</reference>
<proteinExistence type="inferred from homology"/>
<sequence>MNHVVVYREIQQKHLDLLSEHCHVSYYPEIHDENQNEFFNDLKTADALLGAAMKITSEMLDQAPNLRVVSNFSAGYDNLDLDQLTSRGIIVTNAPDALTDTVADLYFASLLATARKVAELDSFIRNGKWSNSIGEEQFGIDVHHRKIGIIGLGRIGRAIAKRAALGFDMSVYYTKRSRDLEAEEKYGAKHCEDLSGLLKVSDFICITVPLTAETRHMISHHEFKLMKSTAIIVNGSRGPVIDEPALVQALQTGEILGAGLDVFANEPLEASSPLLTMKNVVLTPHIGSATLATRSLMVEHGIENMLIALKGEKPPNILNQEVLNRK</sequence>
<dbReference type="EMBL" id="FOBW01000008">
    <property type="protein sequence ID" value="SEN05919.1"/>
    <property type="molecule type" value="Genomic_DNA"/>
</dbReference>
<dbReference type="GO" id="GO:0051287">
    <property type="term" value="F:NAD binding"/>
    <property type="evidence" value="ECO:0007669"/>
    <property type="project" value="InterPro"/>
</dbReference>
<keyword evidence="7" id="KW-1185">Reference proteome</keyword>
<keyword evidence="2 3" id="KW-0560">Oxidoreductase</keyword>
<gene>
    <name evidence="6" type="ORF">SAMN05192533_108194</name>
</gene>
<evidence type="ECO:0000256" key="2">
    <source>
        <dbReference type="ARBA" id="ARBA00023002"/>
    </source>
</evidence>
<dbReference type="GO" id="GO:0005829">
    <property type="term" value="C:cytosol"/>
    <property type="evidence" value="ECO:0007669"/>
    <property type="project" value="TreeGrafter"/>
</dbReference>
<dbReference type="GO" id="GO:0016618">
    <property type="term" value="F:hydroxypyruvate reductase [NAD(P)H] activity"/>
    <property type="evidence" value="ECO:0007669"/>
    <property type="project" value="TreeGrafter"/>
</dbReference>
<name>A0A1H8DF57_9BACI</name>
<evidence type="ECO:0000313" key="7">
    <source>
        <dbReference type="Proteomes" id="UP000198553"/>
    </source>
</evidence>
<comment type="similarity">
    <text evidence="1 3">Belongs to the D-isomer specific 2-hydroxyacid dehydrogenase family.</text>
</comment>
<dbReference type="InterPro" id="IPR050223">
    <property type="entry name" value="D-isomer_2-hydroxyacid_DH"/>
</dbReference>
<dbReference type="PROSITE" id="PS00671">
    <property type="entry name" value="D_2_HYDROXYACID_DH_3"/>
    <property type="match status" value="1"/>
</dbReference>
<evidence type="ECO:0000256" key="1">
    <source>
        <dbReference type="ARBA" id="ARBA00005854"/>
    </source>
</evidence>
<dbReference type="Proteomes" id="UP000198553">
    <property type="component" value="Unassembled WGS sequence"/>
</dbReference>
<evidence type="ECO:0000313" key="6">
    <source>
        <dbReference type="EMBL" id="SEN05919.1"/>
    </source>
</evidence>
<dbReference type="SUPFAM" id="SSF52283">
    <property type="entry name" value="Formate/glycerate dehydrogenase catalytic domain-like"/>
    <property type="match status" value="1"/>
</dbReference>
<dbReference type="CDD" id="cd05301">
    <property type="entry name" value="GDH"/>
    <property type="match status" value="1"/>
</dbReference>
<dbReference type="InterPro" id="IPR006140">
    <property type="entry name" value="D-isomer_DH_NAD-bd"/>
</dbReference>
<dbReference type="PROSITE" id="PS00065">
    <property type="entry name" value="D_2_HYDROXYACID_DH_1"/>
    <property type="match status" value="1"/>
</dbReference>
<dbReference type="AlphaFoldDB" id="A0A1H8DF57"/>
<dbReference type="InterPro" id="IPR036291">
    <property type="entry name" value="NAD(P)-bd_dom_sf"/>
</dbReference>
<evidence type="ECO:0000259" key="5">
    <source>
        <dbReference type="Pfam" id="PF02826"/>
    </source>
</evidence>
<dbReference type="InterPro" id="IPR029752">
    <property type="entry name" value="D-isomer_DH_CS1"/>
</dbReference>
<evidence type="ECO:0000256" key="3">
    <source>
        <dbReference type="RuleBase" id="RU003719"/>
    </source>
</evidence>
<dbReference type="InterPro" id="IPR006139">
    <property type="entry name" value="D-isomer_2_OHA_DH_cat_dom"/>
</dbReference>
<accession>A0A1H8DF57</accession>
<dbReference type="PANTHER" id="PTHR10996">
    <property type="entry name" value="2-HYDROXYACID DEHYDROGENASE-RELATED"/>
    <property type="match status" value="1"/>
</dbReference>
<organism evidence="6 7">
    <name type="scientific">Mesobacillus persicus</name>
    <dbReference type="NCBI Taxonomy" id="930146"/>
    <lineage>
        <taxon>Bacteria</taxon>
        <taxon>Bacillati</taxon>
        <taxon>Bacillota</taxon>
        <taxon>Bacilli</taxon>
        <taxon>Bacillales</taxon>
        <taxon>Bacillaceae</taxon>
        <taxon>Mesobacillus</taxon>
    </lineage>
</organism>
<protein>
    <submittedName>
        <fullName evidence="6">Gluconate 2-dehydrogenase</fullName>
    </submittedName>
</protein>
<dbReference type="PANTHER" id="PTHR10996:SF257">
    <property type="entry name" value="GLYOXYLATE REDUCTASE 1"/>
    <property type="match status" value="1"/>
</dbReference>
<dbReference type="OrthoDB" id="9805416at2"/>
<dbReference type="Gene3D" id="3.40.50.720">
    <property type="entry name" value="NAD(P)-binding Rossmann-like Domain"/>
    <property type="match status" value="2"/>
</dbReference>
<dbReference type="GO" id="GO:0030267">
    <property type="term" value="F:glyoxylate reductase (NADPH) activity"/>
    <property type="evidence" value="ECO:0007669"/>
    <property type="project" value="TreeGrafter"/>
</dbReference>